<evidence type="ECO:0000256" key="1">
    <source>
        <dbReference type="SAM" id="MobiDB-lite"/>
    </source>
</evidence>
<dbReference type="GO" id="GO:0005524">
    <property type="term" value="F:ATP binding"/>
    <property type="evidence" value="ECO:0007669"/>
    <property type="project" value="InterPro"/>
</dbReference>
<evidence type="ECO:0000313" key="3">
    <source>
        <dbReference type="EMBL" id="GII59213.1"/>
    </source>
</evidence>
<proteinExistence type="predicted"/>
<dbReference type="Gene3D" id="3.40.50.10810">
    <property type="entry name" value="Tandem AAA-ATPase domain"/>
    <property type="match status" value="1"/>
</dbReference>
<dbReference type="AlphaFoldDB" id="A0A8J3Y1M3"/>
<dbReference type="InterPro" id="IPR000330">
    <property type="entry name" value="SNF2_N"/>
</dbReference>
<accession>A0A8J3Y1M3</accession>
<dbReference type="InterPro" id="IPR038718">
    <property type="entry name" value="SNF2-like_sf"/>
</dbReference>
<organism evidence="3 4">
    <name type="scientific">Planotetraspora thailandica</name>
    <dbReference type="NCBI Taxonomy" id="487172"/>
    <lineage>
        <taxon>Bacteria</taxon>
        <taxon>Bacillati</taxon>
        <taxon>Actinomycetota</taxon>
        <taxon>Actinomycetes</taxon>
        <taxon>Streptosporangiales</taxon>
        <taxon>Streptosporangiaceae</taxon>
        <taxon>Planotetraspora</taxon>
    </lineage>
</organism>
<evidence type="ECO:0000313" key="4">
    <source>
        <dbReference type="Proteomes" id="UP000605992"/>
    </source>
</evidence>
<feature type="region of interest" description="Disordered" evidence="1">
    <location>
        <begin position="245"/>
        <end position="293"/>
    </location>
</feature>
<dbReference type="Proteomes" id="UP000605992">
    <property type="component" value="Unassembled WGS sequence"/>
</dbReference>
<name>A0A8J3Y1M3_9ACTN</name>
<protein>
    <recommendedName>
        <fullName evidence="2">SNF2 N-terminal domain-containing protein</fullName>
    </recommendedName>
</protein>
<sequence>MGQIAHKALTTIAGLLEGVRDTQLLLTQVTTDLLRPPVSEFKAWTDFEFRSPEYYILLTELAGEPVDSPQGLLPDDLAGKVNAQALDDTHRRVSRRGYQAFGAHFALAQRRVILGDEMGLGKSIEAIAALAHLKAKGSDHFLVVCPRGRHVARPLALTSAAPFGQLLTFADLRAPDVTLAIPAALELVVGAASVPALRAGLRLGAHSRRHLARLERHRPEVIRASRRGLRTPICMMARVSSAEPKANDMGFPRMSASPQVGPIGGDRKLAVASRPRSPSGKTRRSLCGPAVLR</sequence>
<reference evidence="3" key="1">
    <citation type="submission" date="2021-01" db="EMBL/GenBank/DDBJ databases">
        <title>Whole genome shotgun sequence of Planotetraspora thailandica NBRC 104271.</title>
        <authorList>
            <person name="Komaki H."/>
            <person name="Tamura T."/>
        </authorList>
    </citation>
    <scope>NUCLEOTIDE SEQUENCE</scope>
    <source>
        <strain evidence="3">NBRC 104271</strain>
    </source>
</reference>
<dbReference type="InterPro" id="IPR027417">
    <property type="entry name" value="P-loop_NTPase"/>
</dbReference>
<dbReference type="SUPFAM" id="SSF52540">
    <property type="entry name" value="P-loop containing nucleoside triphosphate hydrolases"/>
    <property type="match status" value="1"/>
</dbReference>
<dbReference type="EMBL" id="BOOR01000080">
    <property type="protein sequence ID" value="GII59213.1"/>
    <property type="molecule type" value="Genomic_DNA"/>
</dbReference>
<feature type="domain" description="SNF2 N-terminal" evidence="2">
    <location>
        <begin position="101"/>
        <end position="146"/>
    </location>
</feature>
<comment type="caution">
    <text evidence="3">The sequence shown here is derived from an EMBL/GenBank/DDBJ whole genome shotgun (WGS) entry which is preliminary data.</text>
</comment>
<keyword evidence="4" id="KW-1185">Reference proteome</keyword>
<dbReference type="Pfam" id="PF00176">
    <property type="entry name" value="SNF2-rel_dom"/>
    <property type="match status" value="1"/>
</dbReference>
<evidence type="ECO:0000259" key="2">
    <source>
        <dbReference type="Pfam" id="PF00176"/>
    </source>
</evidence>
<gene>
    <name evidence="3" type="ORF">Pth03_76020</name>
</gene>